<dbReference type="Pfam" id="PF01135">
    <property type="entry name" value="PCMT"/>
    <property type="match status" value="1"/>
</dbReference>
<dbReference type="CDD" id="cd02440">
    <property type="entry name" value="AdoMet_MTases"/>
    <property type="match status" value="1"/>
</dbReference>
<dbReference type="EMBL" id="JEMT01029290">
    <property type="protein sequence ID" value="EXX52494.1"/>
    <property type="molecule type" value="Genomic_DNA"/>
</dbReference>
<comment type="caution">
    <text evidence="8">The sequence shown here is derived from an EMBL/GenBank/DDBJ whole genome shotgun (WGS) entry which is preliminary data.</text>
</comment>
<dbReference type="GO" id="GO:0005737">
    <property type="term" value="C:cytoplasm"/>
    <property type="evidence" value="ECO:0007669"/>
    <property type="project" value="UniProtKB-SubCell"/>
</dbReference>
<dbReference type="GO" id="GO:0032259">
    <property type="term" value="P:methylation"/>
    <property type="evidence" value="ECO:0007669"/>
    <property type="project" value="UniProtKB-KW"/>
</dbReference>
<evidence type="ECO:0000256" key="5">
    <source>
        <dbReference type="ARBA" id="ARBA00022679"/>
    </source>
</evidence>
<sequence>MFTSMPFLRNINYRLLLSQFSITSTLLSSPLLYSYNNISGLSSALKPVFCDSGTLFQNSSVTNTFLRPFSLNMAWYCSANSNEGLVNNLKTAKIITSKRVEEAMKATDRKNYVSYSPYRDSPQQLGYGATISAPHMHAHALQNLEPFLQPSMKVLDIGCGSGYLTTCLAEMVGPEGKVVGIEHIKELVNMSKKNIQKDRPDLLESQRIILIHGDGREGYPEEAPYDCIHVGAAADETPDALINQLKAPGRLFIPVGGRDQYIYQIDKDENGNVTQKKVMGVVYVPLTDADKQWSR</sequence>
<dbReference type="Proteomes" id="UP000022910">
    <property type="component" value="Unassembled WGS sequence"/>
</dbReference>
<reference evidence="8 9" key="1">
    <citation type="submission" date="2014-02" db="EMBL/GenBank/DDBJ databases">
        <title>Single nucleus genome sequencing reveals high similarity among nuclei of an endomycorrhizal fungus.</title>
        <authorList>
            <person name="Lin K."/>
            <person name="Geurts R."/>
            <person name="Zhang Z."/>
            <person name="Limpens E."/>
            <person name="Saunders D.G."/>
            <person name="Mu D."/>
            <person name="Pang E."/>
            <person name="Cao H."/>
            <person name="Cha H."/>
            <person name="Lin T."/>
            <person name="Zhou Q."/>
            <person name="Shang Y."/>
            <person name="Li Y."/>
            <person name="Ivanov S."/>
            <person name="Sharma T."/>
            <person name="Velzen R.V."/>
            <person name="Ruijter N.D."/>
            <person name="Aanen D.K."/>
            <person name="Win J."/>
            <person name="Kamoun S."/>
            <person name="Bisseling T."/>
            <person name="Huang S."/>
        </authorList>
    </citation>
    <scope>NUCLEOTIDE SEQUENCE [LARGE SCALE GENOMIC DNA]</scope>
    <source>
        <strain evidence="9">DAOM197198w</strain>
    </source>
</reference>
<dbReference type="OrthoDB" id="73890at2759"/>
<keyword evidence="5 7" id="KW-0808">Transferase</keyword>
<comment type="catalytic activity">
    <reaction evidence="7">
        <text>[protein]-L-isoaspartate + S-adenosyl-L-methionine = [protein]-L-isoaspartate alpha-methyl ester + S-adenosyl-L-homocysteine</text>
        <dbReference type="Rhea" id="RHEA:12705"/>
        <dbReference type="Rhea" id="RHEA-COMP:12143"/>
        <dbReference type="Rhea" id="RHEA-COMP:12144"/>
        <dbReference type="ChEBI" id="CHEBI:57856"/>
        <dbReference type="ChEBI" id="CHEBI:59789"/>
        <dbReference type="ChEBI" id="CHEBI:90596"/>
        <dbReference type="ChEBI" id="CHEBI:90598"/>
        <dbReference type="EC" id="2.1.1.77"/>
    </reaction>
</comment>
<dbReference type="PROSITE" id="PS01279">
    <property type="entry name" value="PCMT"/>
    <property type="match status" value="1"/>
</dbReference>
<dbReference type="HOGENOM" id="CLU_055432_0_3_1"/>
<keyword evidence="6 7" id="KW-0949">S-adenosyl-L-methionine</keyword>
<dbReference type="EC" id="2.1.1.77" evidence="7"/>
<dbReference type="OMA" id="CHSIATI"/>
<organism evidence="8 9">
    <name type="scientific">Rhizophagus irregularis (strain DAOM 197198w)</name>
    <name type="common">Glomus intraradices</name>
    <dbReference type="NCBI Taxonomy" id="1432141"/>
    <lineage>
        <taxon>Eukaryota</taxon>
        <taxon>Fungi</taxon>
        <taxon>Fungi incertae sedis</taxon>
        <taxon>Mucoromycota</taxon>
        <taxon>Glomeromycotina</taxon>
        <taxon>Glomeromycetes</taxon>
        <taxon>Glomerales</taxon>
        <taxon>Glomeraceae</taxon>
        <taxon>Rhizophagus</taxon>
    </lineage>
</organism>
<evidence type="ECO:0000313" key="8">
    <source>
        <dbReference type="EMBL" id="EXX52494.1"/>
    </source>
</evidence>
<evidence type="ECO:0000256" key="2">
    <source>
        <dbReference type="ARBA" id="ARBA00005369"/>
    </source>
</evidence>
<dbReference type="SUPFAM" id="SSF53335">
    <property type="entry name" value="S-adenosyl-L-methionine-dependent methyltransferases"/>
    <property type="match status" value="1"/>
</dbReference>
<keyword evidence="3" id="KW-0963">Cytoplasm</keyword>
<dbReference type="PANTHER" id="PTHR11579:SF0">
    <property type="entry name" value="PROTEIN-L-ISOASPARTATE(D-ASPARTATE) O-METHYLTRANSFERASE"/>
    <property type="match status" value="1"/>
</dbReference>
<evidence type="ECO:0000256" key="7">
    <source>
        <dbReference type="RuleBase" id="RU003802"/>
    </source>
</evidence>
<dbReference type="STRING" id="1432141.A0A015JC52"/>
<dbReference type="GO" id="GO:0004719">
    <property type="term" value="F:protein-L-isoaspartate (D-aspartate) O-methyltransferase activity"/>
    <property type="evidence" value="ECO:0007669"/>
    <property type="project" value="UniProtKB-UniRule"/>
</dbReference>
<dbReference type="InterPro" id="IPR029063">
    <property type="entry name" value="SAM-dependent_MTases_sf"/>
</dbReference>
<evidence type="ECO:0000256" key="4">
    <source>
        <dbReference type="ARBA" id="ARBA00022603"/>
    </source>
</evidence>
<dbReference type="InterPro" id="IPR000682">
    <property type="entry name" value="PCMT"/>
</dbReference>
<dbReference type="PANTHER" id="PTHR11579">
    <property type="entry name" value="PROTEIN-L-ISOASPARTATE O-METHYLTRANSFERASE"/>
    <property type="match status" value="1"/>
</dbReference>
<comment type="similarity">
    <text evidence="2 7">Belongs to the methyltransferase superfamily. L-isoaspartyl/D-aspartyl protein methyltransferase family.</text>
</comment>
<dbReference type="AlphaFoldDB" id="A0A015JC52"/>
<comment type="subcellular location">
    <subcellularLocation>
        <location evidence="1">Cytoplasm</location>
    </subcellularLocation>
</comment>
<keyword evidence="9" id="KW-1185">Reference proteome</keyword>
<gene>
    <name evidence="8" type="ORF">RirG_252720</name>
</gene>
<evidence type="ECO:0000256" key="6">
    <source>
        <dbReference type="ARBA" id="ARBA00022691"/>
    </source>
</evidence>
<evidence type="ECO:0000256" key="1">
    <source>
        <dbReference type="ARBA" id="ARBA00004496"/>
    </source>
</evidence>
<name>A0A015JC52_RHIIW</name>
<dbReference type="SMR" id="A0A015JC52"/>
<keyword evidence="4 7" id="KW-0489">Methyltransferase</keyword>
<protein>
    <recommendedName>
        <fullName evidence="7">Protein-L-isoaspartate O-methyltransferase</fullName>
        <ecNumber evidence="7">2.1.1.77</ecNumber>
    </recommendedName>
</protein>
<dbReference type="Gene3D" id="3.40.50.150">
    <property type="entry name" value="Vaccinia Virus protein VP39"/>
    <property type="match status" value="1"/>
</dbReference>
<dbReference type="NCBIfam" id="TIGR00080">
    <property type="entry name" value="pimt"/>
    <property type="match status" value="1"/>
</dbReference>
<accession>A0A015JC52</accession>
<proteinExistence type="inferred from homology"/>
<evidence type="ECO:0000313" key="9">
    <source>
        <dbReference type="Proteomes" id="UP000022910"/>
    </source>
</evidence>
<evidence type="ECO:0000256" key="3">
    <source>
        <dbReference type="ARBA" id="ARBA00022490"/>
    </source>
</evidence>
<dbReference type="FunFam" id="3.40.50.150:FF:000027">
    <property type="entry name" value="Protein-L-isoaspartate O-methyltransferase"/>
    <property type="match status" value="1"/>
</dbReference>